<keyword evidence="1" id="KW-0175">Coiled coil</keyword>
<dbReference type="InterPro" id="IPR029058">
    <property type="entry name" value="AB_hydrolase_fold"/>
</dbReference>
<evidence type="ECO:0000256" key="2">
    <source>
        <dbReference type="SAM" id="MobiDB-lite"/>
    </source>
</evidence>
<organism evidence="3 4">
    <name type="scientific">Effrenium voratum</name>
    <dbReference type="NCBI Taxonomy" id="2562239"/>
    <lineage>
        <taxon>Eukaryota</taxon>
        <taxon>Sar</taxon>
        <taxon>Alveolata</taxon>
        <taxon>Dinophyceae</taxon>
        <taxon>Suessiales</taxon>
        <taxon>Symbiodiniaceae</taxon>
        <taxon>Effrenium</taxon>
    </lineage>
</organism>
<dbReference type="Proteomes" id="UP001178507">
    <property type="component" value="Unassembled WGS sequence"/>
</dbReference>
<feature type="compositionally biased region" description="Basic and acidic residues" evidence="2">
    <location>
        <begin position="101"/>
        <end position="113"/>
    </location>
</feature>
<evidence type="ECO:0000256" key="1">
    <source>
        <dbReference type="SAM" id="Coils"/>
    </source>
</evidence>
<dbReference type="AlphaFoldDB" id="A0AA36I743"/>
<comment type="caution">
    <text evidence="3">The sequence shown here is derived from an EMBL/GenBank/DDBJ whole genome shotgun (WGS) entry which is preliminary data.</text>
</comment>
<evidence type="ECO:0000313" key="3">
    <source>
        <dbReference type="EMBL" id="CAJ1382333.1"/>
    </source>
</evidence>
<protein>
    <submittedName>
        <fullName evidence="3">Uncharacterized protein</fullName>
    </submittedName>
</protein>
<sequence>MAMPPSVLSRVDVLEWQLRELRAEAQAAQGAHLPALVTPCSSPPRGANSASQVEESHKELLTAHRELLQMLSSQTQGQSTLAKQHHELLTAHNELLQKLSRPEAEKCPEKPSEAKGGSRPTARLQKAKTRYLISNDQGMVPPSEPTLLDNTLLFLPQRAVQDLNLEANMDDKGDTQKSLWFGRVWELRALLECLTQDKITRSKEEQESLSEFRKREIKIKLKDPSVRLKLKKIAAHWRGAAFRSRCSFSVLERLKYSYLRGTLIYAHGSGGCSWDNFRICRMIAAMGILVIAPDGFAYPKSTAMGEMRHKSLAPLHKASDDVDYWANDLLYTSSACGTFNYSTSADSVLKEPQDYKELYEKCYQLRRSELHFTIARLPRWVLSQGFFLGGTSEGAMTVARFDDQRYGEMVIGRFINSFSIEYCYFTPEREAGLIGGQLDVPTLNIIGTKDQYFGPVESVAKVVAVNGVTGYGDKNLTGNGYKTMVRQGLDIGLVCVLEDGVHSPCETHDNFLRQLFNTFFSRTGSIWELHMIWQADPTMAALVELVATTASGDGTEGKNVTQLFVPKMKFPNHMTLREVELLRALHHTDEIAAAMEVEKTLMDTKMKEIKEQLDRARQEAATQRNRHIKLKSTKYYYARDKLAIKCKWIQWVQRHT</sequence>
<reference evidence="3" key="1">
    <citation type="submission" date="2023-08" db="EMBL/GenBank/DDBJ databases">
        <authorList>
            <person name="Chen Y."/>
            <person name="Shah S."/>
            <person name="Dougan E. K."/>
            <person name="Thang M."/>
            <person name="Chan C."/>
        </authorList>
    </citation>
    <scope>NUCLEOTIDE SEQUENCE</scope>
</reference>
<evidence type="ECO:0000313" key="4">
    <source>
        <dbReference type="Proteomes" id="UP001178507"/>
    </source>
</evidence>
<dbReference type="EMBL" id="CAUJNA010000890">
    <property type="protein sequence ID" value="CAJ1382333.1"/>
    <property type="molecule type" value="Genomic_DNA"/>
</dbReference>
<gene>
    <name evidence="3" type="ORF">EVOR1521_LOCUS9726</name>
</gene>
<dbReference type="Gene3D" id="3.40.50.1820">
    <property type="entry name" value="alpha/beta hydrolase"/>
    <property type="match status" value="1"/>
</dbReference>
<feature type="region of interest" description="Disordered" evidence="2">
    <location>
        <begin position="101"/>
        <end position="123"/>
    </location>
</feature>
<name>A0AA36I743_9DINO</name>
<keyword evidence="4" id="KW-1185">Reference proteome</keyword>
<proteinExistence type="predicted"/>
<dbReference type="SUPFAM" id="SSF53474">
    <property type="entry name" value="alpha/beta-Hydrolases"/>
    <property type="match status" value="1"/>
</dbReference>
<feature type="coiled-coil region" evidence="1">
    <location>
        <begin position="599"/>
        <end position="633"/>
    </location>
</feature>
<accession>A0AA36I743</accession>